<organism evidence="2 3">
    <name type="scientific">Microbotryum saponariae</name>
    <dbReference type="NCBI Taxonomy" id="289078"/>
    <lineage>
        <taxon>Eukaryota</taxon>
        <taxon>Fungi</taxon>
        <taxon>Dikarya</taxon>
        <taxon>Basidiomycota</taxon>
        <taxon>Pucciniomycotina</taxon>
        <taxon>Microbotryomycetes</taxon>
        <taxon>Microbotryales</taxon>
        <taxon>Microbotryaceae</taxon>
        <taxon>Microbotryum</taxon>
    </lineage>
</organism>
<accession>A0A2X0KRG3</accession>
<sequence length="392" mass="43555">MASTALPDPMSRRPATSLYIGKTSPRIQHAILSLSDTESLLARLDLPTTLADSEPSLDLLSQILMAWHTHIPYDSSSLHVKREDWDSAMEESRPIVLGTGDGMELGVGNFERISKRYTGGYCYAQNTLCAAFLRGAFISGTRIRQLATTEERHVTRPPSGFGYRVTEVGARVYLFRGKDPVVEGYNWSCITHELLIVDWAGSDSKRYVLDAGFGGGGCPYPIVLEDGATSRSLTRNESFLLRKQAMGINSFEEIHDPPSGWTLYRRVLPRGSIVEDVTNLDPSPGYWSPCVHFTLESILPSDVIMAEYYNSHAPAAPFMVFFVVSILLPTGARKTLSYGAPPIDLKDGDDNLIKAKLYTKDGVKGEEENVEFIPFETGPIRKVLEREFGFRF</sequence>
<dbReference type="Proteomes" id="UP000249723">
    <property type="component" value="Unassembled WGS sequence"/>
</dbReference>
<dbReference type="STRING" id="289078.A0A2X0KRG3"/>
<dbReference type="SUPFAM" id="SSF54001">
    <property type="entry name" value="Cysteine proteinases"/>
    <property type="match status" value="1"/>
</dbReference>
<reference evidence="3" key="1">
    <citation type="submission" date="2016-10" db="EMBL/GenBank/DDBJ databases">
        <authorList>
            <person name="Jeantristanb JTB J.-T."/>
            <person name="Ricardo R."/>
        </authorList>
    </citation>
    <scope>NUCLEOTIDE SEQUENCE [LARGE SCALE GENOMIC DNA]</scope>
</reference>
<dbReference type="EMBL" id="FMWP01000089">
    <property type="protein sequence ID" value="SCZ96599.1"/>
    <property type="molecule type" value="Genomic_DNA"/>
</dbReference>
<gene>
    <name evidence="2" type="ORF">BZ3500_MVSOF-1268-A1-R1_CHR4-4G07465</name>
</gene>
<name>A0A2X0KRG3_9BASI</name>
<comment type="similarity">
    <text evidence="1">Belongs to the arylamine N-acetyltransferase family.</text>
</comment>
<dbReference type="InterPro" id="IPR038765">
    <property type="entry name" value="Papain-like_cys_pep_sf"/>
</dbReference>
<dbReference type="PANTHER" id="PTHR11786:SF0">
    <property type="entry name" value="ARYLAMINE N-ACETYLTRANSFERASE 4-RELATED"/>
    <property type="match status" value="1"/>
</dbReference>
<keyword evidence="3" id="KW-1185">Reference proteome</keyword>
<dbReference type="InterPro" id="IPR001447">
    <property type="entry name" value="Arylamine_N-AcTrfase"/>
</dbReference>
<dbReference type="OrthoDB" id="10260017at2759"/>
<dbReference type="InterPro" id="IPR053710">
    <property type="entry name" value="Arylamine_NAT_domain_sf"/>
</dbReference>
<evidence type="ECO:0000256" key="1">
    <source>
        <dbReference type="ARBA" id="ARBA00006547"/>
    </source>
</evidence>
<evidence type="ECO:0000313" key="3">
    <source>
        <dbReference type="Proteomes" id="UP000249723"/>
    </source>
</evidence>
<dbReference type="PANTHER" id="PTHR11786">
    <property type="entry name" value="N-HYDROXYARYLAMINE O-ACETYLTRANSFERASE"/>
    <property type="match status" value="1"/>
</dbReference>
<dbReference type="Gene3D" id="3.30.2140.20">
    <property type="match status" value="2"/>
</dbReference>
<dbReference type="Pfam" id="PF00797">
    <property type="entry name" value="Acetyltransf_2"/>
    <property type="match status" value="1"/>
</dbReference>
<evidence type="ECO:0000313" key="2">
    <source>
        <dbReference type="EMBL" id="SCZ96599.1"/>
    </source>
</evidence>
<protein>
    <submittedName>
        <fullName evidence="2">BZ3500_MvSof-1268-A1-R1_Chr4-4g07465 protein</fullName>
    </submittedName>
</protein>
<dbReference type="AlphaFoldDB" id="A0A2X0KRG3"/>
<dbReference type="GO" id="GO:0016407">
    <property type="term" value="F:acetyltransferase activity"/>
    <property type="evidence" value="ECO:0007669"/>
    <property type="project" value="InterPro"/>
</dbReference>
<proteinExistence type="inferred from homology"/>